<organism evidence="7 8">
    <name type="scientific">Varanus komodoensis</name>
    <name type="common">Komodo dragon</name>
    <dbReference type="NCBI Taxonomy" id="61221"/>
    <lineage>
        <taxon>Eukaryota</taxon>
        <taxon>Metazoa</taxon>
        <taxon>Chordata</taxon>
        <taxon>Craniata</taxon>
        <taxon>Vertebrata</taxon>
        <taxon>Euteleostomi</taxon>
        <taxon>Lepidosauria</taxon>
        <taxon>Squamata</taxon>
        <taxon>Bifurcata</taxon>
        <taxon>Unidentata</taxon>
        <taxon>Episquamata</taxon>
        <taxon>Toxicofera</taxon>
        <taxon>Anguimorpha</taxon>
        <taxon>Paleoanguimorpha</taxon>
        <taxon>Varanoidea</taxon>
        <taxon>Varanidae</taxon>
        <taxon>Varanus</taxon>
    </lineage>
</organism>
<dbReference type="GO" id="GO:0005576">
    <property type="term" value="C:extracellular region"/>
    <property type="evidence" value="ECO:0007669"/>
    <property type="project" value="UniProtKB-SubCell"/>
</dbReference>
<comment type="similarity">
    <text evidence="2">Belongs to the pancreatic ribonuclease family.</text>
</comment>
<dbReference type="GO" id="GO:0050830">
    <property type="term" value="P:defense response to Gram-positive bacterium"/>
    <property type="evidence" value="ECO:0007669"/>
    <property type="project" value="TreeGrafter"/>
</dbReference>
<evidence type="ECO:0000256" key="3">
    <source>
        <dbReference type="ARBA" id="ARBA00022525"/>
    </source>
</evidence>
<feature type="chain" id="PRO_5034460478" description="Ribonuclease A-domain domain-containing protein" evidence="5">
    <location>
        <begin position="25"/>
        <end position="144"/>
    </location>
</feature>
<keyword evidence="5" id="KW-0732">Signal</keyword>
<keyword evidence="3" id="KW-0964">Secreted</keyword>
<dbReference type="GO" id="GO:0003676">
    <property type="term" value="F:nucleic acid binding"/>
    <property type="evidence" value="ECO:0007669"/>
    <property type="project" value="InterPro"/>
</dbReference>
<feature type="signal peptide" evidence="5">
    <location>
        <begin position="1"/>
        <end position="24"/>
    </location>
</feature>
<accession>A0A8D2L422</accession>
<dbReference type="GO" id="GO:0004540">
    <property type="term" value="F:RNA nuclease activity"/>
    <property type="evidence" value="ECO:0007669"/>
    <property type="project" value="TreeGrafter"/>
</dbReference>
<dbReference type="PANTHER" id="PTHR11437">
    <property type="entry name" value="RIBONUCLEASE"/>
    <property type="match status" value="1"/>
</dbReference>
<dbReference type="InterPro" id="IPR001427">
    <property type="entry name" value="RNaseA"/>
</dbReference>
<evidence type="ECO:0000256" key="4">
    <source>
        <dbReference type="ARBA" id="ARBA00023157"/>
    </source>
</evidence>
<reference evidence="7" key="2">
    <citation type="submission" date="2025-09" db="UniProtKB">
        <authorList>
            <consortium name="Ensembl"/>
        </authorList>
    </citation>
    <scope>IDENTIFICATION</scope>
</reference>
<evidence type="ECO:0000259" key="6">
    <source>
        <dbReference type="SMART" id="SM00092"/>
    </source>
</evidence>
<dbReference type="SMART" id="SM00092">
    <property type="entry name" value="RNAse_Pc"/>
    <property type="match status" value="1"/>
</dbReference>
<keyword evidence="8" id="KW-1185">Reference proteome</keyword>
<sequence>IKIMPGRLVFLTLTLPWCTPLTLIQNPRHEKFLRQHNDFPRTKVLGQDYCEAMMARRGMSRPCKGTNSFVHAPRNQLKDICTWAGSHYRRALRLSRAQLSVTTCKLQGALRGQCHYWAHTGQRHILIGCDPSGWPIHFEESNFM</sequence>
<dbReference type="OMA" id="FEESNFM"/>
<dbReference type="SUPFAM" id="SSF54076">
    <property type="entry name" value="RNase A-like"/>
    <property type="match status" value="1"/>
</dbReference>
<reference evidence="7" key="1">
    <citation type="submission" date="2025-08" db="UniProtKB">
        <authorList>
            <consortium name="Ensembl"/>
        </authorList>
    </citation>
    <scope>IDENTIFICATION</scope>
</reference>
<feature type="domain" description="Ribonuclease A-domain" evidence="6">
    <location>
        <begin position="25"/>
        <end position="142"/>
    </location>
</feature>
<dbReference type="InterPro" id="IPR023412">
    <property type="entry name" value="RNaseA_domain"/>
</dbReference>
<evidence type="ECO:0000256" key="1">
    <source>
        <dbReference type="ARBA" id="ARBA00004613"/>
    </source>
</evidence>
<dbReference type="Pfam" id="PF00074">
    <property type="entry name" value="RnaseA"/>
    <property type="match status" value="1"/>
</dbReference>
<dbReference type="Gene3D" id="3.10.130.10">
    <property type="entry name" value="Ribonuclease A-like domain"/>
    <property type="match status" value="1"/>
</dbReference>
<name>A0A8D2L422_VARKO</name>
<dbReference type="Proteomes" id="UP000694545">
    <property type="component" value="Unplaced"/>
</dbReference>
<protein>
    <recommendedName>
        <fullName evidence="6">Ribonuclease A-domain domain-containing protein</fullName>
    </recommendedName>
</protein>
<dbReference type="InterPro" id="IPR036816">
    <property type="entry name" value="RNaseA-like_dom_sf"/>
</dbReference>
<dbReference type="Ensembl" id="ENSVKKT00000017031.1">
    <property type="protein sequence ID" value="ENSVKKP00000016618.1"/>
    <property type="gene ID" value="ENSVKKG00000011364.1"/>
</dbReference>
<keyword evidence="4" id="KW-1015">Disulfide bond</keyword>
<evidence type="ECO:0000256" key="2">
    <source>
        <dbReference type="ARBA" id="ARBA00005600"/>
    </source>
</evidence>
<comment type="subcellular location">
    <subcellularLocation>
        <location evidence="1">Secreted</location>
    </subcellularLocation>
</comment>
<proteinExistence type="inferred from homology"/>
<evidence type="ECO:0000313" key="8">
    <source>
        <dbReference type="Proteomes" id="UP000694545"/>
    </source>
</evidence>
<evidence type="ECO:0000256" key="5">
    <source>
        <dbReference type="SAM" id="SignalP"/>
    </source>
</evidence>
<dbReference type="AlphaFoldDB" id="A0A8D2L422"/>
<dbReference type="PRINTS" id="PR00794">
    <property type="entry name" value="RIBONUCLEASE"/>
</dbReference>
<dbReference type="PANTHER" id="PTHR11437:SF10">
    <property type="entry name" value="ANGIOGENIN-RELATED"/>
    <property type="match status" value="1"/>
</dbReference>
<evidence type="ECO:0000313" key="7">
    <source>
        <dbReference type="Ensembl" id="ENSVKKP00000016618.1"/>
    </source>
</evidence>
<dbReference type="CDD" id="cd06265">
    <property type="entry name" value="RNase_A_canonical"/>
    <property type="match status" value="1"/>
</dbReference>